<sequence length="495" mass="56240">MLASPGRHAKTMHESNWPLHTLQTPRLTLSPASSNESFYLPMPTTPRFVPAGAEAMLLPGFHFSTTDANVDPAEFHRVAAQLLSGESNKHDSAQYIAEEREQVREMTQERHLHCNLGRDPSGRYCCSCGKSYSTGFRLYEHTQQCAGTLNYPCMSCDKVSNSPPIDPMYESQMRKSMSQHYWIYEGDHSWQTHTRESNDSGYESDEPEAADQTMDFVKNLLRQPGSCRDRISCDLCGETFSTRGDALAQHMGNHSLDFTEKRHKCDECRIYFANEKDLERHLQSSNLNQHCGFTFHHNTRCTGHHPPTYFKAAFVNDHNLMQKHLWTWELCQLRSHRVAIARILAEKLNRMNPARPMSLQDCRRTYASMLPHFSIAASRDSVRELDDQALSSLDAHFSQVLDEVYPESTLATLRNAGPRPDSGIIASRPESKRLSKRKSLVDLAKRLNVEEKVKSGHKRHALSASGFALLRQQADREKENRHASVPVMRSAAIAV</sequence>
<dbReference type="GO" id="GO:0003700">
    <property type="term" value="F:DNA-binding transcription factor activity"/>
    <property type="evidence" value="ECO:0007669"/>
    <property type="project" value="TreeGrafter"/>
</dbReference>
<proteinExistence type="predicted"/>
<dbReference type="PANTHER" id="PTHR24404">
    <property type="entry name" value="ZINC FINGER PROTEIN"/>
    <property type="match status" value="1"/>
</dbReference>
<dbReference type="STRING" id="113226.A0A139I9E9"/>
<evidence type="ECO:0000256" key="2">
    <source>
        <dbReference type="ARBA" id="ARBA00022723"/>
    </source>
</evidence>
<evidence type="ECO:0000313" key="9">
    <source>
        <dbReference type="EMBL" id="KXT11249.1"/>
    </source>
</evidence>
<evidence type="ECO:0000256" key="3">
    <source>
        <dbReference type="ARBA" id="ARBA00022737"/>
    </source>
</evidence>
<keyword evidence="6" id="KW-0238">DNA-binding</keyword>
<dbReference type="AlphaFoldDB" id="A0A139I9E9"/>
<accession>A0A139I9E9</accession>
<keyword evidence="5" id="KW-0862">Zinc</keyword>
<dbReference type="SMART" id="SM00355">
    <property type="entry name" value="ZnF_C2H2"/>
    <property type="match status" value="2"/>
</dbReference>
<comment type="caution">
    <text evidence="9">The sequence shown here is derived from an EMBL/GenBank/DDBJ whole genome shotgun (WGS) entry which is preliminary data.</text>
</comment>
<evidence type="ECO:0000256" key="1">
    <source>
        <dbReference type="ARBA" id="ARBA00004123"/>
    </source>
</evidence>
<keyword evidence="2" id="KW-0479">Metal-binding</keyword>
<reference evidence="9 10" key="1">
    <citation type="submission" date="2015-07" db="EMBL/GenBank/DDBJ databases">
        <title>Comparative genomics of the Sigatoka disease complex on banana suggests a link between parallel evolutionary changes in Pseudocercospora fijiensis and Pseudocercospora eumusae and increased virulence on the banana host.</title>
        <authorList>
            <person name="Chang T.-C."/>
            <person name="Salvucci A."/>
            <person name="Crous P.W."/>
            <person name="Stergiopoulos I."/>
        </authorList>
    </citation>
    <scope>NUCLEOTIDE SEQUENCE [LARGE SCALE GENOMIC DNA]</scope>
    <source>
        <strain evidence="9 10">CBS 116634</strain>
    </source>
</reference>
<dbReference type="PANTHER" id="PTHR24404:SF114">
    <property type="entry name" value="KLUMPFUSS, ISOFORM B-RELATED"/>
    <property type="match status" value="1"/>
</dbReference>
<protein>
    <recommendedName>
        <fullName evidence="8">C2H2-type domain-containing protein</fullName>
    </recommendedName>
</protein>
<dbReference type="GO" id="GO:0008270">
    <property type="term" value="F:zinc ion binding"/>
    <property type="evidence" value="ECO:0007669"/>
    <property type="project" value="UniProtKB-KW"/>
</dbReference>
<evidence type="ECO:0000259" key="8">
    <source>
        <dbReference type="SMART" id="SM00355"/>
    </source>
</evidence>
<organism evidence="9 10">
    <name type="scientific">Pseudocercospora musae</name>
    <dbReference type="NCBI Taxonomy" id="113226"/>
    <lineage>
        <taxon>Eukaryota</taxon>
        <taxon>Fungi</taxon>
        <taxon>Dikarya</taxon>
        <taxon>Ascomycota</taxon>
        <taxon>Pezizomycotina</taxon>
        <taxon>Dothideomycetes</taxon>
        <taxon>Dothideomycetidae</taxon>
        <taxon>Mycosphaerellales</taxon>
        <taxon>Mycosphaerellaceae</taxon>
        <taxon>Pseudocercospora</taxon>
    </lineage>
</organism>
<feature type="domain" description="C2H2-type" evidence="8">
    <location>
        <begin position="231"/>
        <end position="254"/>
    </location>
</feature>
<dbReference type="GO" id="GO:0000978">
    <property type="term" value="F:RNA polymerase II cis-regulatory region sequence-specific DNA binding"/>
    <property type="evidence" value="ECO:0007669"/>
    <property type="project" value="TreeGrafter"/>
</dbReference>
<keyword evidence="7" id="KW-0539">Nucleus</keyword>
<keyword evidence="10" id="KW-1185">Reference proteome</keyword>
<dbReference type="InterPro" id="IPR013087">
    <property type="entry name" value="Znf_C2H2_type"/>
</dbReference>
<comment type="subcellular location">
    <subcellularLocation>
        <location evidence="1">Nucleus</location>
    </subcellularLocation>
</comment>
<dbReference type="Gene3D" id="3.30.160.60">
    <property type="entry name" value="Classic Zinc Finger"/>
    <property type="match status" value="1"/>
</dbReference>
<dbReference type="Proteomes" id="UP000073492">
    <property type="component" value="Unassembled WGS sequence"/>
</dbReference>
<dbReference type="EMBL" id="LFZO01000213">
    <property type="protein sequence ID" value="KXT11249.1"/>
    <property type="molecule type" value="Genomic_DNA"/>
</dbReference>
<gene>
    <name evidence="9" type="ORF">AC579_6991</name>
</gene>
<evidence type="ECO:0000313" key="10">
    <source>
        <dbReference type="Proteomes" id="UP000073492"/>
    </source>
</evidence>
<dbReference type="SUPFAM" id="SSF57667">
    <property type="entry name" value="beta-beta-alpha zinc fingers"/>
    <property type="match status" value="1"/>
</dbReference>
<dbReference type="GO" id="GO:0006357">
    <property type="term" value="P:regulation of transcription by RNA polymerase II"/>
    <property type="evidence" value="ECO:0007669"/>
    <property type="project" value="TreeGrafter"/>
</dbReference>
<evidence type="ECO:0000256" key="5">
    <source>
        <dbReference type="ARBA" id="ARBA00022833"/>
    </source>
</evidence>
<name>A0A139I9E9_9PEZI</name>
<evidence type="ECO:0000256" key="7">
    <source>
        <dbReference type="ARBA" id="ARBA00023242"/>
    </source>
</evidence>
<dbReference type="InterPro" id="IPR050589">
    <property type="entry name" value="Ikaros_C2H2-ZF"/>
</dbReference>
<evidence type="ECO:0000256" key="4">
    <source>
        <dbReference type="ARBA" id="ARBA00022771"/>
    </source>
</evidence>
<dbReference type="GO" id="GO:0005634">
    <property type="term" value="C:nucleus"/>
    <property type="evidence" value="ECO:0007669"/>
    <property type="project" value="UniProtKB-SubCell"/>
</dbReference>
<evidence type="ECO:0000256" key="6">
    <source>
        <dbReference type="ARBA" id="ARBA00023125"/>
    </source>
</evidence>
<keyword evidence="4" id="KW-0863">Zinc-finger</keyword>
<keyword evidence="3" id="KW-0677">Repeat</keyword>
<dbReference type="InterPro" id="IPR036236">
    <property type="entry name" value="Znf_C2H2_sf"/>
</dbReference>
<dbReference type="OrthoDB" id="40579at2759"/>
<feature type="domain" description="C2H2-type" evidence="8">
    <location>
        <begin position="263"/>
        <end position="290"/>
    </location>
</feature>